<reference evidence="2" key="1">
    <citation type="submission" date="2020-11" db="EMBL/GenBank/DDBJ databases">
        <title>Chlorella ohadii genome sequencing and assembly.</title>
        <authorList>
            <person name="Murik O."/>
            <person name="Treves H."/>
            <person name="Kedem I."/>
            <person name="Shotland Y."/>
            <person name="Kaplan A."/>
        </authorList>
    </citation>
    <scope>NUCLEOTIDE SEQUENCE</scope>
    <source>
        <strain evidence="2">1</strain>
    </source>
</reference>
<name>A0AAD5H7M8_9CHLO</name>
<organism evidence="2 3">
    <name type="scientific">Chlorella ohadii</name>
    <dbReference type="NCBI Taxonomy" id="2649997"/>
    <lineage>
        <taxon>Eukaryota</taxon>
        <taxon>Viridiplantae</taxon>
        <taxon>Chlorophyta</taxon>
        <taxon>core chlorophytes</taxon>
        <taxon>Trebouxiophyceae</taxon>
        <taxon>Chlorellales</taxon>
        <taxon>Chlorellaceae</taxon>
        <taxon>Chlorella clade</taxon>
        <taxon>Chlorella</taxon>
    </lineage>
</organism>
<dbReference type="EMBL" id="JADXDR010000033">
    <property type="protein sequence ID" value="KAI7844068.1"/>
    <property type="molecule type" value="Genomic_DNA"/>
</dbReference>
<dbReference type="AlphaFoldDB" id="A0AAD5H7M8"/>
<gene>
    <name evidence="2" type="ORF">COHA_002212</name>
</gene>
<dbReference type="InterPro" id="IPR019481">
    <property type="entry name" value="TFIIIC_triple_barrel"/>
</dbReference>
<comment type="caution">
    <text evidence="2">The sequence shown here is derived from an EMBL/GenBank/DDBJ whole genome shotgun (WGS) entry which is preliminary data.</text>
</comment>
<evidence type="ECO:0000313" key="3">
    <source>
        <dbReference type="Proteomes" id="UP001205105"/>
    </source>
</evidence>
<sequence length="125" mass="12962">MEVEQAAAQPPGQEAVYVVLDLQDGVEALPEPGARLQLEGMETQQPCLRLPDGSRLVGAFEETVGAQLVLADTLGPDGSHRVELVGHTDKRITFSRPQQEAEGPDAELAEVGEAAAAAAAAAAPP</sequence>
<evidence type="ECO:0000259" key="1">
    <source>
        <dbReference type="Pfam" id="PF10419"/>
    </source>
</evidence>
<feature type="domain" description="Transcription factor TFIIIC triple barrel" evidence="1">
    <location>
        <begin position="13"/>
        <end position="97"/>
    </location>
</feature>
<dbReference type="Gene3D" id="2.60.40.4370">
    <property type="match status" value="1"/>
</dbReference>
<accession>A0AAD5H7M8</accession>
<dbReference type="Pfam" id="PF10419">
    <property type="entry name" value="TFIIIC_sub6"/>
    <property type="match status" value="1"/>
</dbReference>
<evidence type="ECO:0000313" key="2">
    <source>
        <dbReference type="EMBL" id="KAI7844068.1"/>
    </source>
</evidence>
<keyword evidence="3" id="KW-1185">Reference proteome</keyword>
<proteinExistence type="predicted"/>
<protein>
    <recommendedName>
        <fullName evidence="1">Transcription factor TFIIIC triple barrel domain-containing protein</fullName>
    </recommendedName>
</protein>
<dbReference type="Proteomes" id="UP001205105">
    <property type="component" value="Unassembled WGS sequence"/>
</dbReference>